<sequence length="190" mass="21252">MPLSRTRSDELFLRATKVVPGGIYGHLAPAGGLPKVFPHYAESAEGCRFRDVDGNDWLDFMCGYGAILLGHRDSEVEEAAERQRRDGAVLNQPTARMVELAEAMVERIDFAEWAVFAKNGSDVTTWATRVAREHTGRRFVLKVKGAYHGVDAWCDPGFGGRIPEDRAFVGEFKWNDLDGLRDLAKEHEDD</sequence>
<evidence type="ECO:0000256" key="1">
    <source>
        <dbReference type="ARBA" id="ARBA00001933"/>
    </source>
</evidence>
<dbReference type="InterPro" id="IPR015422">
    <property type="entry name" value="PyrdxlP-dep_Trfase_small"/>
</dbReference>
<evidence type="ECO:0000313" key="3">
    <source>
        <dbReference type="EMBL" id="SVC72623.1"/>
    </source>
</evidence>
<accession>A0A382PGV8</accession>
<dbReference type="GO" id="GO:0030170">
    <property type="term" value="F:pyridoxal phosphate binding"/>
    <property type="evidence" value="ECO:0007669"/>
    <property type="project" value="InterPro"/>
</dbReference>
<dbReference type="InterPro" id="IPR005814">
    <property type="entry name" value="Aminotrans_3"/>
</dbReference>
<proteinExistence type="predicted"/>
<name>A0A382PGV8_9ZZZZ</name>
<organism evidence="3">
    <name type="scientific">marine metagenome</name>
    <dbReference type="NCBI Taxonomy" id="408172"/>
    <lineage>
        <taxon>unclassified sequences</taxon>
        <taxon>metagenomes</taxon>
        <taxon>ecological metagenomes</taxon>
    </lineage>
</organism>
<comment type="cofactor">
    <cofactor evidence="1">
        <name>pyridoxal 5'-phosphate</name>
        <dbReference type="ChEBI" id="CHEBI:597326"/>
    </cofactor>
</comment>
<dbReference type="PANTHER" id="PTHR43713">
    <property type="entry name" value="GLUTAMATE-1-SEMIALDEHYDE 2,1-AMINOMUTASE"/>
    <property type="match status" value="1"/>
</dbReference>
<dbReference type="Pfam" id="PF00202">
    <property type="entry name" value="Aminotran_3"/>
    <property type="match status" value="1"/>
</dbReference>
<dbReference type="InterPro" id="IPR015424">
    <property type="entry name" value="PyrdxlP-dep_Trfase"/>
</dbReference>
<reference evidence="3" key="1">
    <citation type="submission" date="2018-05" db="EMBL/GenBank/DDBJ databases">
        <authorList>
            <person name="Lanie J.A."/>
            <person name="Ng W.-L."/>
            <person name="Kazmierczak K.M."/>
            <person name="Andrzejewski T.M."/>
            <person name="Davidsen T.M."/>
            <person name="Wayne K.J."/>
            <person name="Tettelin H."/>
            <person name="Glass J.I."/>
            <person name="Rusch D."/>
            <person name="Podicherti R."/>
            <person name="Tsui H.-C.T."/>
            <person name="Winkler M.E."/>
        </authorList>
    </citation>
    <scope>NUCLEOTIDE SEQUENCE</scope>
</reference>
<dbReference type="SUPFAM" id="SSF53383">
    <property type="entry name" value="PLP-dependent transferases"/>
    <property type="match status" value="1"/>
</dbReference>
<protein>
    <recommendedName>
        <fullName evidence="4">Glutamate-1-semialdehyde 2,1-aminomutase</fullName>
    </recommendedName>
</protein>
<evidence type="ECO:0008006" key="4">
    <source>
        <dbReference type="Google" id="ProtNLM"/>
    </source>
</evidence>
<keyword evidence="2" id="KW-0663">Pyridoxal phosphate</keyword>
<feature type="non-terminal residue" evidence="3">
    <location>
        <position position="190"/>
    </location>
</feature>
<gene>
    <name evidence="3" type="ORF">METZ01_LOCUS325477</name>
</gene>
<dbReference type="EMBL" id="UINC01107330">
    <property type="protein sequence ID" value="SVC72623.1"/>
    <property type="molecule type" value="Genomic_DNA"/>
</dbReference>
<dbReference type="PANTHER" id="PTHR43713:SF3">
    <property type="entry name" value="GLUTAMATE-1-SEMIALDEHYDE 2,1-AMINOMUTASE 1, CHLOROPLASTIC-RELATED"/>
    <property type="match status" value="1"/>
</dbReference>
<dbReference type="InterPro" id="IPR015421">
    <property type="entry name" value="PyrdxlP-dep_Trfase_major"/>
</dbReference>
<dbReference type="Gene3D" id="3.40.640.10">
    <property type="entry name" value="Type I PLP-dependent aspartate aminotransferase-like (Major domain)"/>
    <property type="match status" value="1"/>
</dbReference>
<evidence type="ECO:0000256" key="2">
    <source>
        <dbReference type="ARBA" id="ARBA00022898"/>
    </source>
</evidence>
<dbReference type="GO" id="GO:0008483">
    <property type="term" value="F:transaminase activity"/>
    <property type="evidence" value="ECO:0007669"/>
    <property type="project" value="InterPro"/>
</dbReference>
<dbReference type="Gene3D" id="3.90.1150.10">
    <property type="entry name" value="Aspartate Aminotransferase, domain 1"/>
    <property type="match status" value="1"/>
</dbReference>
<dbReference type="AlphaFoldDB" id="A0A382PGV8"/>